<comment type="similarity">
    <text evidence="1">Belongs to the ADP-ribosylglycohydrolase family.</text>
</comment>
<keyword evidence="5" id="KW-1185">Reference proteome</keyword>
<dbReference type="KEGG" id="ccas:EIB73_05810"/>
<reference evidence="5" key="1">
    <citation type="submission" date="2018-11" db="EMBL/GenBank/DDBJ databases">
        <title>Proposal to divide the Flavobacteriaceae and reorganize its genera based on Amino Acid Identity values calculated from whole genome sequences.</title>
        <authorList>
            <person name="Nicholson A.C."/>
            <person name="Gulvik C.A."/>
            <person name="Whitney A.M."/>
            <person name="Humrighouse B.W."/>
            <person name="Bell M."/>
            <person name="Holmes B."/>
            <person name="Steigerwalt A.G."/>
            <person name="Villarma A."/>
            <person name="Sheth M."/>
            <person name="Batra D."/>
            <person name="Pryor J."/>
            <person name="Bernardet J.-F."/>
            <person name="Hugo C."/>
            <person name="Kampfer P."/>
            <person name="Newman J.D."/>
            <person name="McQuiston J.R."/>
        </authorList>
    </citation>
    <scope>NUCLEOTIDE SEQUENCE [LARGE SCALE GENOMIC DNA]</scope>
    <source>
        <strain evidence="5">G0081</strain>
    </source>
</reference>
<dbReference type="InterPro" id="IPR005502">
    <property type="entry name" value="Ribosyl_crysJ1"/>
</dbReference>
<dbReference type="RefSeq" id="WP_125023529.1">
    <property type="nucleotide sequence ID" value="NZ_CP034159.1"/>
</dbReference>
<protein>
    <submittedName>
        <fullName evidence="4">ADP-ribosylglycohydrolase family protein</fullName>
    </submittedName>
</protein>
<dbReference type="SUPFAM" id="SSF101478">
    <property type="entry name" value="ADP-ribosylglycohydrolase"/>
    <property type="match status" value="1"/>
</dbReference>
<comment type="cofactor">
    <cofactor evidence="3">
        <name>Mg(2+)</name>
        <dbReference type="ChEBI" id="CHEBI:18420"/>
    </cofactor>
    <text evidence="3">Binds 2 magnesium ions per subunit.</text>
</comment>
<dbReference type="PANTHER" id="PTHR16222">
    <property type="entry name" value="ADP-RIBOSYLGLYCOHYDROLASE"/>
    <property type="match status" value="1"/>
</dbReference>
<evidence type="ECO:0000313" key="4">
    <source>
        <dbReference type="EMBL" id="AZI32740.1"/>
    </source>
</evidence>
<dbReference type="GO" id="GO:0016787">
    <property type="term" value="F:hydrolase activity"/>
    <property type="evidence" value="ECO:0007669"/>
    <property type="project" value="UniProtKB-KW"/>
</dbReference>
<dbReference type="InterPro" id="IPR036705">
    <property type="entry name" value="Ribosyl_crysJ1_sf"/>
</dbReference>
<dbReference type="Gene3D" id="1.10.4080.10">
    <property type="entry name" value="ADP-ribosylation/Crystallin J1"/>
    <property type="match status" value="1"/>
</dbReference>
<feature type="binding site" evidence="3">
    <location>
        <position position="57"/>
    </location>
    <ligand>
        <name>Mg(2+)</name>
        <dbReference type="ChEBI" id="CHEBI:18420"/>
        <label>1</label>
    </ligand>
</feature>
<feature type="binding site" evidence="3">
    <location>
        <position position="55"/>
    </location>
    <ligand>
        <name>Mg(2+)</name>
        <dbReference type="ChEBI" id="CHEBI:18420"/>
        <label>1</label>
    </ligand>
</feature>
<dbReference type="PANTHER" id="PTHR16222:SF24">
    <property type="entry name" value="ADP-RIBOSYLHYDROLASE ARH3"/>
    <property type="match status" value="1"/>
</dbReference>
<gene>
    <name evidence="4" type="ORF">EIB73_05810</name>
</gene>
<feature type="binding site" evidence="3">
    <location>
        <position position="267"/>
    </location>
    <ligand>
        <name>Mg(2+)</name>
        <dbReference type="ChEBI" id="CHEBI:18420"/>
        <label>1</label>
    </ligand>
</feature>
<evidence type="ECO:0000256" key="3">
    <source>
        <dbReference type="PIRSR" id="PIRSR605502-1"/>
    </source>
</evidence>
<dbReference type="InterPro" id="IPR050792">
    <property type="entry name" value="ADP-ribosylglycohydrolase"/>
</dbReference>
<dbReference type="Pfam" id="PF03747">
    <property type="entry name" value="ADP_ribosyl_GH"/>
    <property type="match status" value="1"/>
</dbReference>
<organism evidence="4 5">
    <name type="scientific">Kaistella carnis</name>
    <dbReference type="NCBI Taxonomy" id="1241979"/>
    <lineage>
        <taxon>Bacteria</taxon>
        <taxon>Pseudomonadati</taxon>
        <taxon>Bacteroidota</taxon>
        <taxon>Flavobacteriia</taxon>
        <taxon>Flavobacteriales</taxon>
        <taxon>Weeksellaceae</taxon>
        <taxon>Chryseobacterium group</taxon>
        <taxon>Kaistella</taxon>
    </lineage>
</organism>
<evidence type="ECO:0000256" key="2">
    <source>
        <dbReference type="ARBA" id="ARBA00022801"/>
    </source>
</evidence>
<sequence>MEKLKYDIKSALFGVAVGDALGVPVEFKSRENILKNPVTDMIGYGTYNLPPGTFSDDSSMTFCLAEALTHDFDLNQIAQNFVKWYHENFWAARGEVFDIGIATREAINKIAQGKKPEFAGSTDASSNGNGSLMRILPLLFYIKDFPISERYEITKKVSSITHGHIRSVISCFYYLEFAKEILLGKNKFEIYQKLQTEIPEFLNSLSIDQHEISFFNRLLKDDISELAEHEISSSGYVLHSLEASIWCLLTTDNYKDATLKAVNLGEDTDTTSAITGGLAGLLYGFDTIPENWVEQLVRREDIQDLAERLAKKNHSS</sequence>
<dbReference type="EMBL" id="CP034159">
    <property type="protein sequence ID" value="AZI32740.1"/>
    <property type="molecule type" value="Genomic_DNA"/>
</dbReference>
<keyword evidence="3" id="KW-0479">Metal-binding</keyword>
<accession>A0A3G8XH77</accession>
<feature type="binding site" evidence="3">
    <location>
        <position position="269"/>
    </location>
    <ligand>
        <name>Mg(2+)</name>
        <dbReference type="ChEBI" id="CHEBI:18420"/>
        <label>1</label>
    </ligand>
</feature>
<dbReference type="AlphaFoldDB" id="A0A3G8XH77"/>
<name>A0A3G8XH77_9FLAO</name>
<dbReference type="Proteomes" id="UP000270185">
    <property type="component" value="Chromosome"/>
</dbReference>
<feature type="binding site" evidence="3">
    <location>
        <position position="56"/>
    </location>
    <ligand>
        <name>Mg(2+)</name>
        <dbReference type="ChEBI" id="CHEBI:18420"/>
        <label>1</label>
    </ligand>
</feature>
<proteinExistence type="inferred from homology"/>
<feature type="binding site" evidence="3">
    <location>
        <position position="270"/>
    </location>
    <ligand>
        <name>Mg(2+)</name>
        <dbReference type="ChEBI" id="CHEBI:18420"/>
        <label>1</label>
    </ligand>
</feature>
<dbReference type="GO" id="GO:0046872">
    <property type="term" value="F:metal ion binding"/>
    <property type="evidence" value="ECO:0007669"/>
    <property type="project" value="UniProtKB-KW"/>
</dbReference>
<keyword evidence="3" id="KW-0460">Magnesium</keyword>
<evidence type="ECO:0000313" key="5">
    <source>
        <dbReference type="Proteomes" id="UP000270185"/>
    </source>
</evidence>
<evidence type="ECO:0000256" key="1">
    <source>
        <dbReference type="ARBA" id="ARBA00010702"/>
    </source>
</evidence>
<dbReference type="OrthoDB" id="9798107at2"/>
<keyword evidence="2 4" id="KW-0378">Hydrolase</keyword>